<dbReference type="AlphaFoldDB" id="A0A6A6FZ32"/>
<proteinExistence type="predicted"/>
<reference evidence="3" key="1">
    <citation type="journal article" date="2020" name="Stud. Mycol.">
        <title>101 Dothideomycetes genomes: A test case for predicting lifestyles and emergence of pathogens.</title>
        <authorList>
            <person name="Haridas S."/>
            <person name="Albert R."/>
            <person name="Binder M."/>
            <person name="Bloem J."/>
            <person name="LaButti K."/>
            <person name="Salamov A."/>
            <person name="Andreopoulos B."/>
            <person name="Baker S."/>
            <person name="Barry K."/>
            <person name="Bills G."/>
            <person name="Bluhm B."/>
            <person name="Cannon C."/>
            <person name="Castanera R."/>
            <person name="Culley D."/>
            <person name="Daum C."/>
            <person name="Ezra D."/>
            <person name="Gonzalez J."/>
            <person name="Henrissat B."/>
            <person name="Kuo A."/>
            <person name="Liang C."/>
            <person name="Lipzen A."/>
            <person name="Lutzoni F."/>
            <person name="Magnuson J."/>
            <person name="Mondo S."/>
            <person name="Nolan M."/>
            <person name="Ohm R."/>
            <person name="Pangilinan J."/>
            <person name="Park H.-J."/>
            <person name="Ramirez L."/>
            <person name="Alfaro M."/>
            <person name="Sun H."/>
            <person name="Tritt A."/>
            <person name="Yoshinaga Y."/>
            <person name="Zwiers L.-H."/>
            <person name="Turgeon B."/>
            <person name="Goodwin S."/>
            <person name="Spatafora J."/>
            <person name="Crous P."/>
            <person name="Grigoriev I."/>
        </authorList>
    </citation>
    <scope>NUCLEOTIDE SEQUENCE [LARGE SCALE GENOMIC DNA]</scope>
    <source>
        <strain evidence="3">CECT 20119</strain>
    </source>
</reference>
<organism evidence="2 3">
    <name type="scientific">Elsinoe ampelina</name>
    <dbReference type="NCBI Taxonomy" id="302913"/>
    <lineage>
        <taxon>Eukaryota</taxon>
        <taxon>Fungi</taxon>
        <taxon>Dikarya</taxon>
        <taxon>Ascomycota</taxon>
        <taxon>Pezizomycotina</taxon>
        <taxon>Dothideomycetes</taxon>
        <taxon>Dothideomycetidae</taxon>
        <taxon>Myriangiales</taxon>
        <taxon>Elsinoaceae</taxon>
        <taxon>Elsinoe</taxon>
    </lineage>
</organism>
<sequence length="251" mass="27241">MAGGTKKKKKPASNPARGFATTSIASKTKVDEPEKVPEPVVKAPFSSGGSKQKGSTGASEPVETQSPTIKEKDLKDLSPEELEAQLELSDLQQTVERLGPKVSREAARQISRLETDRRVLRGQAEWLPVSGWLSGQAKDAILDAVLAEKDDDDASDMSPVLTNSEDVVLSRIWALRLILEGLHFSKDQVTRVLLSLLNKPPPEDSLGTWGLNEALQSLATGCRTDRLLDYEVVEQGEAVDVRAQQGKFGIS</sequence>
<feature type="compositionally biased region" description="Basic residues" evidence="1">
    <location>
        <begin position="1"/>
        <end position="11"/>
    </location>
</feature>
<dbReference type="EMBL" id="ML992541">
    <property type="protein sequence ID" value="KAF2218508.1"/>
    <property type="molecule type" value="Genomic_DNA"/>
</dbReference>
<accession>A0A6A6FZ32</accession>
<keyword evidence="3" id="KW-1185">Reference proteome</keyword>
<dbReference type="OrthoDB" id="5600252at2759"/>
<evidence type="ECO:0000256" key="1">
    <source>
        <dbReference type="SAM" id="MobiDB-lite"/>
    </source>
</evidence>
<gene>
    <name evidence="2" type="ORF">BDZ85DRAFT_92620</name>
</gene>
<name>A0A6A6FZ32_9PEZI</name>
<feature type="region of interest" description="Disordered" evidence="1">
    <location>
        <begin position="1"/>
        <end position="76"/>
    </location>
</feature>
<feature type="compositionally biased region" description="Basic and acidic residues" evidence="1">
    <location>
        <begin position="28"/>
        <end position="37"/>
    </location>
</feature>
<evidence type="ECO:0000313" key="2">
    <source>
        <dbReference type="EMBL" id="KAF2218508.1"/>
    </source>
</evidence>
<protein>
    <submittedName>
        <fullName evidence="2">Uncharacterized protein</fullName>
    </submittedName>
</protein>
<feature type="compositionally biased region" description="Low complexity" evidence="1">
    <location>
        <begin position="38"/>
        <end position="59"/>
    </location>
</feature>
<evidence type="ECO:0000313" key="3">
    <source>
        <dbReference type="Proteomes" id="UP000799538"/>
    </source>
</evidence>
<dbReference type="Proteomes" id="UP000799538">
    <property type="component" value="Unassembled WGS sequence"/>
</dbReference>